<feature type="domain" description="AAA+ ATPase" evidence="1">
    <location>
        <begin position="696"/>
        <end position="822"/>
    </location>
</feature>
<dbReference type="Pfam" id="PF07728">
    <property type="entry name" value="AAA_5"/>
    <property type="match status" value="1"/>
</dbReference>
<dbReference type="PANTHER" id="PTHR22605">
    <property type="entry name" value="RZ-TYPE DOMAIN-CONTAINING PROTEIN"/>
    <property type="match status" value="1"/>
</dbReference>
<dbReference type="GO" id="GO:0005524">
    <property type="term" value="F:ATP binding"/>
    <property type="evidence" value="ECO:0007669"/>
    <property type="project" value="InterPro"/>
</dbReference>
<dbReference type="OMA" id="HATEWKL"/>
<dbReference type="InterPro" id="IPR027417">
    <property type="entry name" value="P-loop_NTPase"/>
</dbReference>
<dbReference type="GO" id="GO:0016887">
    <property type="term" value="F:ATP hydrolysis activity"/>
    <property type="evidence" value="ECO:0007669"/>
    <property type="project" value="InterPro"/>
</dbReference>
<gene>
    <name evidence="2" type="ORF">RFI_36787</name>
</gene>
<dbReference type="OrthoDB" id="2423195at2759"/>
<dbReference type="InterPro" id="IPR003593">
    <property type="entry name" value="AAA+_ATPase"/>
</dbReference>
<feature type="non-terminal residue" evidence="2">
    <location>
        <position position="907"/>
    </location>
</feature>
<dbReference type="PANTHER" id="PTHR22605:SF1">
    <property type="entry name" value="RZ-TYPE DOMAIN-CONTAINING PROTEIN"/>
    <property type="match status" value="1"/>
</dbReference>
<dbReference type="CDD" id="cd00009">
    <property type="entry name" value="AAA"/>
    <property type="match status" value="1"/>
</dbReference>
<dbReference type="InterPro" id="IPR011704">
    <property type="entry name" value="ATPase_dyneun-rel_AAA"/>
</dbReference>
<organism evidence="2 3">
    <name type="scientific">Reticulomyxa filosa</name>
    <dbReference type="NCBI Taxonomy" id="46433"/>
    <lineage>
        <taxon>Eukaryota</taxon>
        <taxon>Sar</taxon>
        <taxon>Rhizaria</taxon>
        <taxon>Retaria</taxon>
        <taxon>Foraminifera</taxon>
        <taxon>Monothalamids</taxon>
        <taxon>Reticulomyxidae</taxon>
        <taxon>Reticulomyxa</taxon>
    </lineage>
</organism>
<accession>X6LGD8</accession>
<keyword evidence="3" id="KW-1185">Reference proteome</keyword>
<reference evidence="2 3" key="1">
    <citation type="journal article" date="2013" name="Curr. Biol.">
        <title>The Genome of the Foraminiferan Reticulomyxa filosa.</title>
        <authorList>
            <person name="Glockner G."/>
            <person name="Hulsmann N."/>
            <person name="Schleicher M."/>
            <person name="Noegel A.A."/>
            <person name="Eichinger L."/>
            <person name="Gallinger C."/>
            <person name="Pawlowski J."/>
            <person name="Sierra R."/>
            <person name="Euteneuer U."/>
            <person name="Pillet L."/>
            <person name="Moustafa A."/>
            <person name="Platzer M."/>
            <person name="Groth M."/>
            <person name="Szafranski K."/>
            <person name="Schliwa M."/>
        </authorList>
    </citation>
    <scope>NUCLEOTIDE SEQUENCE [LARGE SCALE GENOMIC DNA]</scope>
</reference>
<evidence type="ECO:0000313" key="2">
    <source>
        <dbReference type="EMBL" id="ETO00654.1"/>
    </source>
</evidence>
<evidence type="ECO:0000313" key="3">
    <source>
        <dbReference type="Proteomes" id="UP000023152"/>
    </source>
</evidence>
<name>X6LGD8_RETFI</name>
<protein>
    <recommendedName>
        <fullName evidence="1">AAA+ ATPase domain-containing protein</fullName>
    </recommendedName>
</protein>
<dbReference type="Proteomes" id="UP000023152">
    <property type="component" value="Unassembled WGS sequence"/>
</dbReference>
<dbReference type="SMART" id="SM00382">
    <property type="entry name" value="AAA"/>
    <property type="match status" value="1"/>
</dbReference>
<dbReference type="SUPFAM" id="SSF52540">
    <property type="entry name" value="P-loop containing nucleoside triphosphate hydrolases"/>
    <property type="match status" value="1"/>
</dbReference>
<dbReference type="Gene3D" id="3.40.50.300">
    <property type="entry name" value="P-loop containing nucleotide triphosphate hydrolases"/>
    <property type="match status" value="1"/>
</dbReference>
<sequence length="907" mass="104297">MSNQTNKKDPIGAIASKISLIYPDITIAQIQANIASKRNWNWEDKNMLEELAKTLETFESVAKSSGKSIRDEKTVKYLLPGQPRLYICQDSQVLSYVVKLYLSQGQIPIASRVLFCDHSTSIEQLECFLIRSENRNATTVALHCLVLPELLTRPVQQGLIRILPNYMTKSHSLLAVITTDSQCLVAQTLSAYRDTNPPILDHTESKEFYAKVLCTNFDAFHQKKNDAPFVMVYYSQNPCVGKSYVIAQRAKSLHLKNGYFVHVPINTSVVDTDFIVDRLSSAPVTDDLTVFHINISSQAGKDVNTMMFQLLVLRYITKANGESFSVRKNHAFLVELPTQLSNTHVKTHLSDVFNWFYFFGDQIKDLAIPFSEVIDGLRATPNINPPEYAVYNQLALSEKENFVLKYLDALDKGLLSNSQIKKDWDYTQHPLIDIQRTKQLLIKYSPKAWESLVQFKSFLQFMYRQLLQVYNFLCIKNEYVPMTNKTRHTIPLHEMIVFSLIQSAQDIACNSYLIYKPTTAIEIKEKISKEVEEAKDTEEFFLVQMWKTADPPIALLNQTPIAKSIQIYMSNVTSLRQDLERIQTEHSLSLSLMNLSKRLHPHATEWKLAQAQYKWNIYNLEESFQQETEMMKVNACHDTDQLIRMNLLLQICGGFESSDETKRKQQVKRLQQEHQDYALTFDNLVKIVAIFFRIKSGIPVLIMGETGCGKTKLLKFMANALRINMKLIDVHEGYTAECLQKDLEQPLKEAQQHQDQTYLIFLDGINTSPEIGTFKEVVCDHSLKGKVFSDNVVIIAALNPFRKRHRTASDIAEDKEEERNIKKYYADDLDKEMCQLVYRVFPLPKSLQTYVWNFGSLSAPDEQQYIAVMTTTTWSQKSFVELVRVPVGQFDQLKLIFIQLIFASQCF</sequence>
<comment type="caution">
    <text evidence="2">The sequence shown here is derived from an EMBL/GenBank/DDBJ whole genome shotgun (WGS) entry which is preliminary data.</text>
</comment>
<proteinExistence type="predicted"/>
<dbReference type="EMBL" id="ASPP01040390">
    <property type="protein sequence ID" value="ETO00654.1"/>
    <property type="molecule type" value="Genomic_DNA"/>
</dbReference>
<dbReference type="AlphaFoldDB" id="X6LGD8"/>
<dbReference type="GO" id="GO:0004842">
    <property type="term" value="F:ubiquitin-protein transferase activity"/>
    <property type="evidence" value="ECO:0007669"/>
    <property type="project" value="InterPro"/>
</dbReference>
<evidence type="ECO:0000259" key="1">
    <source>
        <dbReference type="SMART" id="SM00382"/>
    </source>
</evidence>
<dbReference type="InterPro" id="IPR031248">
    <property type="entry name" value="RNF213"/>
</dbReference>